<feature type="non-terminal residue" evidence="2">
    <location>
        <position position="231"/>
    </location>
</feature>
<dbReference type="PANTHER" id="PTHR11842:SF10">
    <property type="entry name" value="MITOTIC SPINDLE ASSEMBLY CHECKPOINT PROTEIN MAD2B"/>
    <property type="match status" value="1"/>
</dbReference>
<dbReference type="Pfam" id="PF02301">
    <property type="entry name" value="HORMA"/>
    <property type="match status" value="1"/>
</dbReference>
<sequence length="231" mass="25307">KGQGIYKLSYLQDRPMPAEITPHAAFVACVLEFLEVAVHTVLFTRGLYLKEAFERCRAFNTFTRRSRHPELNSYISSTVSRLRPLLESGHLREVALVFLDSKSRPVERVTFNTQLLLQTGAGPGLDGAGPSHPQQQQPLPCIDVASLEAGLGSALLKLQFIDSLLKPLPQGCTFELVAYSTSRAGVDRQYFAEESGGGLELRQPVAGQPLKTVCVPGCINMQILVEEGARV</sequence>
<dbReference type="SUPFAM" id="SSF56019">
    <property type="entry name" value="The spindle assembly checkpoint protein mad2"/>
    <property type="match status" value="1"/>
</dbReference>
<reference evidence="2 3" key="1">
    <citation type="journal article" date="2021" name="Sci. Rep.">
        <title>Genome sequencing of the multicellular alga Astrephomene provides insights into convergent evolution of germ-soma differentiation.</title>
        <authorList>
            <person name="Yamashita S."/>
            <person name="Yamamoto K."/>
            <person name="Matsuzaki R."/>
            <person name="Suzuki S."/>
            <person name="Yamaguchi H."/>
            <person name="Hirooka S."/>
            <person name="Minakuchi Y."/>
            <person name="Miyagishima S."/>
            <person name="Kawachi M."/>
            <person name="Toyoda A."/>
            <person name="Nozaki H."/>
        </authorList>
    </citation>
    <scope>NUCLEOTIDE SEQUENCE [LARGE SCALE GENOMIC DNA]</scope>
    <source>
        <strain evidence="2 3">NIES-4017</strain>
    </source>
</reference>
<evidence type="ECO:0000259" key="1">
    <source>
        <dbReference type="PROSITE" id="PS50815"/>
    </source>
</evidence>
<dbReference type="InterPro" id="IPR003511">
    <property type="entry name" value="HORMA_dom"/>
</dbReference>
<accession>A0AAD3DVQ6</accession>
<evidence type="ECO:0000313" key="2">
    <source>
        <dbReference type="EMBL" id="GFR47513.1"/>
    </source>
</evidence>
<feature type="domain" description="HORMA" evidence="1">
    <location>
        <begin position="24"/>
        <end position="225"/>
    </location>
</feature>
<dbReference type="InterPro" id="IPR045091">
    <property type="entry name" value="Mad2-like"/>
</dbReference>
<dbReference type="GO" id="GO:0016035">
    <property type="term" value="C:zeta DNA polymerase complex"/>
    <property type="evidence" value="ECO:0007669"/>
    <property type="project" value="TreeGrafter"/>
</dbReference>
<protein>
    <recommendedName>
        <fullName evidence="1">HORMA domain-containing protein</fullName>
    </recommendedName>
</protein>
<dbReference type="EMBL" id="BMAR01000018">
    <property type="protein sequence ID" value="GFR47513.1"/>
    <property type="molecule type" value="Genomic_DNA"/>
</dbReference>
<organism evidence="2 3">
    <name type="scientific">Astrephomene gubernaculifera</name>
    <dbReference type="NCBI Taxonomy" id="47775"/>
    <lineage>
        <taxon>Eukaryota</taxon>
        <taxon>Viridiplantae</taxon>
        <taxon>Chlorophyta</taxon>
        <taxon>core chlorophytes</taxon>
        <taxon>Chlorophyceae</taxon>
        <taxon>CS clade</taxon>
        <taxon>Chlamydomonadales</taxon>
        <taxon>Astrephomenaceae</taxon>
        <taxon>Astrephomene</taxon>
    </lineage>
</organism>
<proteinExistence type="predicted"/>
<dbReference type="Proteomes" id="UP001054857">
    <property type="component" value="Unassembled WGS sequence"/>
</dbReference>
<comment type="caution">
    <text evidence="2">The sequence shown here is derived from an EMBL/GenBank/DDBJ whole genome shotgun (WGS) entry which is preliminary data.</text>
</comment>
<dbReference type="PANTHER" id="PTHR11842">
    <property type="entry name" value="MITOTIC SPINDLE ASSEMBLY CHECKPOINT PROTEIN MAD2"/>
    <property type="match status" value="1"/>
</dbReference>
<keyword evidence="3" id="KW-1185">Reference proteome</keyword>
<dbReference type="AlphaFoldDB" id="A0AAD3DVQ6"/>
<gene>
    <name evidence="2" type="ORF">Agub_g9145</name>
</gene>
<dbReference type="PROSITE" id="PS50815">
    <property type="entry name" value="HORMA"/>
    <property type="match status" value="1"/>
</dbReference>
<name>A0AAD3DVQ6_9CHLO</name>
<dbReference type="Gene3D" id="3.30.900.10">
    <property type="entry name" value="HORMA domain"/>
    <property type="match status" value="1"/>
</dbReference>
<dbReference type="InterPro" id="IPR036570">
    <property type="entry name" value="HORMA_dom_sf"/>
</dbReference>
<evidence type="ECO:0000313" key="3">
    <source>
        <dbReference type="Proteomes" id="UP001054857"/>
    </source>
</evidence>